<comment type="similarity">
    <text evidence="2">Belongs to the DegT/DnrJ/EryC1 family.</text>
</comment>
<dbReference type="RefSeq" id="WP_367920700.1">
    <property type="nucleotide sequence ID" value="NZ_BAABAC010000036.1"/>
</dbReference>
<dbReference type="Gene3D" id="3.90.1150.10">
    <property type="entry name" value="Aspartate Aminotransferase, domain 1"/>
    <property type="match status" value="1"/>
</dbReference>
<dbReference type="EMBL" id="JBHTLX010000002">
    <property type="protein sequence ID" value="MFD1246329.1"/>
    <property type="molecule type" value="Genomic_DNA"/>
</dbReference>
<keyword evidence="4" id="KW-1185">Reference proteome</keyword>
<accession>A0ABW3VVL9</accession>
<dbReference type="SUPFAM" id="SSF53383">
    <property type="entry name" value="PLP-dependent transferases"/>
    <property type="match status" value="1"/>
</dbReference>
<gene>
    <name evidence="3" type="ORF">ACFQ3F_00875</name>
</gene>
<sequence>MPAATSLTPILLSPPDVGPAERAALLRAFDSGWLAPLGPEVDAFEAEVAAATGRRHAVALSSGTAALHLALLDLGVGPGDEVVAPTFTFAASVNPIRYCGATPLLVDAEPDTWGLDPALLADLLDERARAGRLPRAIVAVDLYGNVCDHRRLTDVAARYDIPIVEDAAEALGATAADGRPAGSLGAAALVSFNGNKIITTSGGGMLVTDDDLVAERARNRASQARLPVAHYEHVEIGYNYRLSNLLAAVGRAQLAGLDAKVARRRAIGERYRAALGDLPGVSFGPHDRIGRGNGWLSVVLLDPATGTTPERLRLALQRAGIEARPVWKPMHRQPVHAFCAAVLNGTSDDAFARGLCLPSGSSLTDAQVERVVDAIRDHLDDRAGSGR</sequence>
<protein>
    <submittedName>
        <fullName evidence="3">DegT/DnrJ/EryC1/StrS family aminotransferase</fullName>
    </submittedName>
</protein>
<keyword evidence="3" id="KW-0032">Aminotransferase</keyword>
<dbReference type="CDD" id="cd00616">
    <property type="entry name" value="AHBA_syn"/>
    <property type="match status" value="1"/>
</dbReference>
<organism evidence="3 4">
    <name type="scientific">Nocardioides ginsengisoli</name>
    <dbReference type="NCBI Taxonomy" id="363868"/>
    <lineage>
        <taxon>Bacteria</taxon>
        <taxon>Bacillati</taxon>
        <taxon>Actinomycetota</taxon>
        <taxon>Actinomycetes</taxon>
        <taxon>Propionibacteriales</taxon>
        <taxon>Nocardioidaceae</taxon>
        <taxon>Nocardioides</taxon>
    </lineage>
</organism>
<dbReference type="InterPro" id="IPR015422">
    <property type="entry name" value="PyrdxlP-dep_Trfase_small"/>
</dbReference>
<evidence type="ECO:0000256" key="1">
    <source>
        <dbReference type="ARBA" id="ARBA00001933"/>
    </source>
</evidence>
<keyword evidence="2" id="KW-0663">Pyridoxal phosphate</keyword>
<dbReference type="GO" id="GO:0008483">
    <property type="term" value="F:transaminase activity"/>
    <property type="evidence" value="ECO:0007669"/>
    <property type="project" value="UniProtKB-KW"/>
</dbReference>
<dbReference type="InterPro" id="IPR015421">
    <property type="entry name" value="PyrdxlP-dep_Trfase_major"/>
</dbReference>
<proteinExistence type="inferred from homology"/>
<keyword evidence="3" id="KW-0808">Transferase</keyword>
<comment type="caution">
    <text evidence="3">The sequence shown here is derived from an EMBL/GenBank/DDBJ whole genome shotgun (WGS) entry which is preliminary data.</text>
</comment>
<dbReference type="InterPro" id="IPR015424">
    <property type="entry name" value="PyrdxlP-dep_Trfase"/>
</dbReference>
<dbReference type="PANTHER" id="PTHR30244:SF34">
    <property type="entry name" value="DTDP-4-AMINO-4,6-DIDEOXYGALACTOSE TRANSAMINASE"/>
    <property type="match status" value="1"/>
</dbReference>
<dbReference type="Pfam" id="PF01041">
    <property type="entry name" value="DegT_DnrJ_EryC1"/>
    <property type="match status" value="1"/>
</dbReference>
<dbReference type="PANTHER" id="PTHR30244">
    <property type="entry name" value="TRANSAMINASE"/>
    <property type="match status" value="1"/>
</dbReference>
<comment type="cofactor">
    <cofactor evidence="1">
        <name>pyridoxal 5'-phosphate</name>
        <dbReference type="ChEBI" id="CHEBI:597326"/>
    </cofactor>
</comment>
<reference evidence="4" key="1">
    <citation type="journal article" date="2019" name="Int. J. Syst. Evol. Microbiol.">
        <title>The Global Catalogue of Microorganisms (GCM) 10K type strain sequencing project: providing services to taxonomists for standard genome sequencing and annotation.</title>
        <authorList>
            <consortium name="The Broad Institute Genomics Platform"/>
            <consortium name="The Broad Institute Genome Sequencing Center for Infectious Disease"/>
            <person name="Wu L."/>
            <person name="Ma J."/>
        </authorList>
    </citation>
    <scope>NUCLEOTIDE SEQUENCE [LARGE SCALE GENOMIC DNA]</scope>
    <source>
        <strain evidence="4">CCUG 52478</strain>
    </source>
</reference>
<evidence type="ECO:0000313" key="3">
    <source>
        <dbReference type="EMBL" id="MFD1246329.1"/>
    </source>
</evidence>
<dbReference type="Gene3D" id="3.40.640.10">
    <property type="entry name" value="Type I PLP-dependent aspartate aminotransferase-like (Major domain)"/>
    <property type="match status" value="1"/>
</dbReference>
<evidence type="ECO:0000313" key="4">
    <source>
        <dbReference type="Proteomes" id="UP001597229"/>
    </source>
</evidence>
<name>A0ABW3VVL9_9ACTN</name>
<evidence type="ECO:0000256" key="2">
    <source>
        <dbReference type="RuleBase" id="RU004508"/>
    </source>
</evidence>
<dbReference type="InterPro" id="IPR000653">
    <property type="entry name" value="DegT/StrS_aminotransferase"/>
</dbReference>
<dbReference type="Proteomes" id="UP001597229">
    <property type="component" value="Unassembled WGS sequence"/>
</dbReference>
<dbReference type="PIRSF" id="PIRSF000390">
    <property type="entry name" value="PLP_StrS"/>
    <property type="match status" value="1"/>
</dbReference>